<organism evidence="1 2">
    <name type="scientific">Rhizobium leguminosarum</name>
    <dbReference type="NCBI Taxonomy" id="384"/>
    <lineage>
        <taxon>Bacteria</taxon>
        <taxon>Pseudomonadati</taxon>
        <taxon>Pseudomonadota</taxon>
        <taxon>Alphaproteobacteria</taxon>
        <taxon>Hyphomicrobiales</taxon>
        <taxon>Rhizobiaceae</taxon>
        <taxon>Rhizobium/Agrobacterium group</taxon>
        <taxon>Rhizobium</taxon>
    </lineage>
</organism>
<proteinExistence type="predicted"/>
<protein>
    <submittedName>
        <fullName evidence="1">Uncharacterized protein</fullName>
    </submittedName>
</protein>
<dbReference type="AlphaFoldDB" id="A0A2K9ZHB4"/>
<accession>A0A2K9ZHB4</accession>
<dbReference type="EMBL" id="CP025015">
    <property type="protein sequence ID" value="AUW47618.1"/>
    <property type="molecule type" value="Genomic_DNA"/>
</dbReference>
<sequence length="81" mass="8702">MCASCTLHGETPFARPWKADHRLGRREECGSGTPVTAEVERKPDITMPEPADKLDGTDGVRVPLVTVACPGGPRAHILNKP</sequence>
<name>A0A2K9ZHB4_RHILE</name>
<keyword evidence="1" id="KW-0614">Plasmid</keyword>
<reference evidence="1 2" key="1">
    <citation type="submission" date="2017-11" db="EMBL/GenBank/DDBJ databases">
        <title>Complete genome of Rhizobium leguminosarum Norway, an ineffective micro-symbiont.</title>
        <authorList>
            <person name="Hoffrichter A."/>
            <person name="Liang J."/>
            <person name="Brachmann A."/>
            <person name="Marin M."/>
        </authorList>
    </citation>
    <scope>NUCLEOTIDE SEQUENCE [LARGE SCALE GENOMIC DNA]</scope>
    <source>
        <strain evidence="1 2">Norway</strain>
        <plasmid evidence="2">Plasmid prln3</plasmid>
    </source>
</reference>
<geneLocation type="plasmid" evidence="2">
    <name>prln3</name>
</geneLocation>
<dbReference type="Proteomes" id="UP000238523">
    <property type="component" value="Plasmid pRLN3"/>
</dbReference>
<evidence type="ECO:0000313" key="1">
    <source>
        <dbReference type="EMBL" id="AUW47618.1"/>
    </source>
</evidence>
<evidence type="ECO:0000313" key="2">
    <source>
        <dbReference type="Proteomes" id="UP000238523"/>
    </source>
</evidence>
<gene>
    <name evidence="1" type="ORF">CUJ84_pRLN3000507</name>
</gene>